<dbReference type="Gene3D" id="3.10.50.40">
    <property type="match status" value="1"/>
</dbReference>
<reference evidence="8" key="1">
    <citation type="submission" date="2022-07" db="EMBL/GenBank/DDBJ databases">
        <title>Genome analysis of Parmales, a sister group of diatoms, reveals the evolutionary specialization of diatoms from phago-mixotrophs to photoautotrophs.</title>
        <authorList>
            <person name="Ban H."/>
            <person name="Sato S."/>
            <person name="Yoshikawa S."/>
            <person name="Kazumasa Y."/>
            <person name="Nakamura Y."/>
            <person name="Ichinomiya M."/>
            <person name="Saitoh K."/>
            <person name="Sato N."/>
            <person name="Blanc-Mathieu R."/>
            <person name="Endo H."/>
            <person name="Kuwata A."/>
            <person name="Ogata H."/>
        </authorList>
    </citation>
    <scope>NUCLEOTIDE SEQUENCE</scope>
</reference>
<evidence type="ECO:0000256" key="4">
    <source>
        <dbReference type="ARBA" id="ARBA00023235"/>
    </source>
</evidence>
<protein>
    <recommendedName>
        <fullName evidence="2 5">peptidylprolyl isomerase</fullName>
        <ecNumber evidence="2 5">5.2.1.8</ecNumber>
    </recommendedName>
</protein>
<comment type="catalytic activity">
    <reaction evidence="1 5">
        <text>[protein]-peptidylproline (omega=180) = [protein]-peptidylproline (omega=0)</text>
        <dbReference type="Rhea" id="RHEA:16237"/>
        <dbReference type="Rhea" id="RHEA-COMP:10747"/>
        <dbReference type="Rhea" id="RHEA-COMP:10748"/>
        <dbReference type="ChEBI" id="CHEBI:83833"/>
        <dbReference type="ChEBI" id="CHEBI:83834"/>
        <dbReference type="EC" id="5.2.1.8"/>
    </reaction>
</comment>
<evidence type="ECO:0000313" key="9">
    <source>
        <dbReference type="Proteomes" id="UP001165082"/>
    </source>
</evidence>
<organism evidence="8 9">
    <name type="scientific">Triparma retinervis</name>
    <dbReference type="NCBI Taxonomy" id="2557542"/>
    <lineage>
        <taxon>Eukaryota</taxon>
        <taxon>Sar</taxon>
        <taxon>Stramenopiles</taxon>
        <taxon>Ochrophyta</taxon>
        <taxon>Bolidophyceae</taxon>
        <taxon>Parmales</taxon>
        <taxon>Triparmaceae</taxon>
        <taxon>Triparma</taxon>
    </lineage>
</organism>
<feature type="domain" description="PPIase FKBP-type" evidence="7">
    <location>
        <begin position="99"/>
        <end position="163"/>
    </location>
</feature>
<name>A0A9W7CL22_9STRA</name>
<dbReference type="Pfam" id="PF00254">
    <property type="entry name" value="FKBP_C"/>
    <property type="match status" value="1"/>
</dbReference>
<accession>A0A9W7CL22</accession>
<comment type="caution">
    <text evidence="8">The sequence shown here is derived from an EMBL/GenBank/DDBJ whole genome shotgun (WGS) entry which is preliminary data.</text>
</comment>
<evidence type="ECO:0000313" key="8">
    <source>
        <dbReference type="EMBL" id="GMI08256.1"/>
    </source>
</evidence>
<feature type="chain" id="PRO_5040857692" description="peptidylprolyl isomerase" evidence="6">
    <location>
        <begin position="20"/>
        <end position="210"/>
    </location>
</feature>
<dbReference type="Proteomes" id="UP001165082">
    <property type="component" value="Unassembled WGS sequence"/>
</dbReference>
<dbReference type="GO" id="GO:0003755">
    <property type="term" value="F:peptidyl-prolyl cis-trans isomerase activity"/>
    <property type="evidence" value="ECO:0007669"/>
    <property type="project" value="UniProtKB-KW"/>
</dbReference>
<sequence length="210" mass="22925">MRQFFTLLSLLSLISRSECLRLPLNRRTFVCATLASSGFATAANAATTLPEEFRQGTLGAGSNDEGPIPKENYKKLSSGIVYADMKRGRSSSDKVVEEGSRVNVQWVLRKANGYFVDSSEVSGSVPFIFTVGDGSAIKCVDEGVRGMSQGSSRRLICPIPTTYVEGLKDGKPGPLPVGYGPKRQIERVMTVRKDVPGEYIYFEIQVTRVS</sequence>
<dbReference type="InterPro" id="IPR001179">
    <property type="entry name" value="PPIase_FKBP_dom"/>
</dbReference>
<dbReference type="InterPro" id="IPR046357">
    <property type="entry name" value="PPIase_dom_sf"/>
</dbReference>
<keyword evidence="4 5" id="KW-0413">Isomerase</keyword>
<dbReference type="EC" id="5.2.1.8" evidence="2 5"/>
<dbReference type="EMBL" id="BRXZ01000255">
    <property type="protein sequence ID" value="GMI08256.1"/>
    <property type="molecule type" value="Genomic_DNA"/>
</dbReference>
<evidence type="ECO:0000256" key="3">
    <source>
        <dbReference type="ARBA" id="ARBA00023110"/>
    </source>
</evidence>
<dbReference type="OrthoDB" id="1902587at2759"/>
<evidence type="ECO:0000256" key="1">
    <source>
        <dbReference type="ARBA" id="ARBA00000971"/>
    </source>
</evidence>
<keyword evidence="9" id="KW-1185">Reference proteome</keyword>
<proteinExistence type="predicted"/>
<dbReference type="PANTHER" id="PTHR43811">
    <property type="entry name" value="FKBP-TYPE PEPTIDYL-PROLYL CIS-TRANS ISOMERASE FKPA"/>
    <property type="match status" value="1"/>
</dbReference>
<dbReference type="PANTHER" id="PTHR43811:SF26">
    <property type="entry name" value="PEPTIDYL-PROLYL CIS-TRANS ISOMERASE FKBP16-1, CHLOROPLASTIC"/>
    <property type="match status" value="1"/>
</dbReference>
<dbReference type="AlphaFoldDB" id="A0A9W7CL22"/>
<evidence type="ECO:0000259" key="7">
    <source>
        <dbReference type="PROSITE" id="PS50059"/>
    </source>
</evidence>
<keyword evidence="3 5" id="KW-0697">Rotamase</keyword>
<feature type="signal peptide" evidence="6">
    <location>
        <begin position="1"/>
        <end position="19"/>
    </location>
</feature>
<evidence type="ECO:0000256" key="6">
    <source>
        <dbReference type="SAM" id="SignalP"/>
    </source>
</evidence>
<gene>
    <name evidence="8" type="ORF">TrRE_jg2864</name>
</gene>
<evidence type="ECO:0000256" key="5">
    <source>
        <dbReference type="PROSITE-ProRule" id="PRU00277"/>
    </source>
</evidence>
<dbReference type="SUPFAM" id="SSF54534">
    <property type="entry name" value="FKBP-like"/>
    <property type="match status" value="1"/>
</dbReference>
<evidence type="ECO:0000256" key="2">
    <source>
        <dbReference type="ARBA" id="ARBA00013194"/>
    </source>
</evidence>
<dbReference type="PROSITE" id="PS50059">
    <property type="entry name" value="FKBP_PPIASE"/>
    <property type="match status" value="1"/>
</dbReference>
<keyword evidence="6" id="KW-0732">Signal</keyword>